<dbReference type="Pfam" id="PF00067">
    <property type="entry name" value="p450"/>
    <property type="match status" value="1"/>
</dbReference>
<name>A0A2H4SNE2_CORMI</name>
<proteinExistence type="inferred from homology"/>
<dbReference type="SUPFAM" id="SSF48264">
    <property type="entry name" value="Cytochrome P450"/>
    <property type="match status" value="1"/>
</dbReference>
<dbReference type="PANTHER" id="PTHR24305:SF210">
    <property type="entry name" value="CYTOCHROME P450 MONOOXYGENASE ASQL-RELATED"/>
    <property type="match status" value="1"/>
</dbReference>
<dbReference type="GO" id="GO:0016705">
    <property type="term" value="F:oxidoreductase activity, acting on paired donors, with incorporation or reduction of molecular oxygen"/>
    <property type="evidence" value="ECO:0007669"/>
    <property type="project" value="InterPro"/>
</dbReference>
<comment type="cofactor">
    <cofactor evidence="1 6">
        <name>heme</name>
        <dbReference type="ChEBI" id="CHEBI:30413"/>
    </cofactor>
</comment>
<keyword evidence="7" id="KW-0560">Oxidoreductase</keyword>
<evidence type="ECO:0000256" key="8">
    <source>
        <dbReference type="SAM" id="Phobius"/>
    </source>
</evidence>
<dbReference type="CDD" id="cd11058">
    <property type="entry name" value="CYP60B-like"/>
    <property type="match status" value="1"/>
</dbReference>
<sequence>MSAAQYLQSGFSSDGLLRSPTLAISVLRLGSVLLALLVLYYALVIVYRISFHPLAKVPGPKLYAASWFPFLYQTNIEASAPKKIAAMHRQYGPVVRVSPNQIAVDGSIGWPDVFSHATSKKPEFGKPFEQYFPGDATSLIGAPKDRHRRIRRQLAHAFSASALTAQEATVTRYVDMLMERFRTLESAGRPFDVIPWLNFATFDIIGDLAFSDSFGSLAGSAYNPWVLSIFQGIRGNALRRFFRHYPSIGFLARRLGWADDYYVGERVRHTARDKSAERMRLGEDGPAGRHDFMTYMLRKNKDGETAMDEEEILSTSPILVIAGSETTATALSGFFFLLSQNPAKRHLVVEEILTAYPDESEINMRNTAQLEYLHATLEETLRLYPPVTVTPPRVSPGAELGGYYIPKDTLISVHQWATFRNPDNFLLPDQFLPERWLPASHPKYDGRFANDNKSVFKPFSHGPRDCIGKNLAYAEMRLFAARILRAFDVRIEGQEDWQDKQRMFGLWEKVPLNVQMKSRSSCI</sequence>
<evidence type="ECO:0000256" key="3">
    <source>
        <dbReference type="ARBA" id="ARBA00022617"/>
    </source>
</evidence>
<feature type="transmembrane region" description="Helical" evidence="8">
    <location>
        <begin position="22"/>
        <end position="47"/>
    </location>
</feature>
<keyword evidence="8" id="KW-0472">Membrane</keyword>
<evidence type="ECO:0000256" key="2">
    <source>
        <dbReference type="ARBA" id="ARBA00010617"/>
    </source>
</evidence>
<gene>
    <name evidence="9" type="ORF">A9K55_003847</name>
</gene>
<keyword evidence="5 6" id="KW-0408">Iron</keyword>
<dbReference type="GO" id="GO:0020037">
    <property type="term" value="F:heme binding"/>
    <property type="evidence" value="ECO:0007669"/>
    <property type="project" value="InterPro"/>
</dbReference>
<dbReference type="PRINTS" id="PR00385">
    <property type="entry name" value="P450"/>
</dbReference>
<evidence type="ECO:0000256" key="5">
    <source>
        <dbReference type="ARBA" id="ARBA00023004"/>
    </source>
</evidence>
<organism evidence="9 10">
    <name type="scientific">Cordyceps militaris</name>
    <name type="common">Caterpillar fungus</name>
    <name type="synonym">Clavaria militaris</name>
    <dbReference type="NCBI Taxonomy" id="73501"/>
    <lineage>
        <taxon>Eukaryota</taxon>
        <taxon>Fungi</taxon>
        <taxon>Dikarya</taxon>
        <taxon>Ascomycota</taxon>
        <taxon>Pezizomycotina</taxon>
        <taxon>Sordariomycetes</taxon>
        <taxon>Hypocreomycetidae</taxon>
        <taxon>Hypocreales</taxon>
        <taxon>Cordycipitaceae</taxon>
        <taxon>Cordyceps</taxon>
    </lineage>
</organism>
<evidence type="ECO:0000313" key="10">
    <source>
        <dbReference type="Proteomes" id="UP000323067"/>
    </source>
</evidence>
<evidence type="ECO:0000256" key="6">
    <source>
        <dbReference type="PIRSR" id="PIRSR602401-1"/>
    </source>
</evidence>
<evidence type="ECO:0000256" key="1">
    <source>
        <dbReference type="ARBA" id="ARBA00001971"/>
    </source>
</evidence>
<dbReference type="InterPro" id="IPR036396">
    <property type="entry name" value="Cyt_P450_sf"/>
</dbReference>
<evidence type="ECO:0000256" key="7">
    <source>
        <dbReference type="RuleBase" id="RU000461"/>
    </source>
</evidence>
<dbReference type="Gene3D" id="1.10.630.10">
    <property type="entry name" value="Cytochrome P450"/>
    <property type="match status" value="1"/>
</dbReference>
<feature type="binding site" description="axial binding residue" evidence="6">
    <location>
        <position position="466"/>
    </location>
    <ligand>
        <name>heme</name>
        <dbReference type="ChEBI" id="CHEBI:30413"/>
    </ligand>
    <ligandPart>
        <name>Fe</name>
        <dbReference type="ChEBI" id="CHEBI:18248"/>
    </ligandPart>
</feature>
<protein>
    <submittedName>
        <fullName evidence="9">Cytochrome P450 3A17</fullName>
    </submittedName>
</protein>
<dbReference type="InterPro" id="IPR002401">
    <property type="entry name" value="Cyt_P450_E_grp-I"/>
</dbReference>
<dbReference type="AlphaFoldDB" id="A0A2H4SNE2"/>
<reference evidence="9 10" key="1">
    <citation type="journal article" date="2017" name="BMC Genomics">
        <title>Chromosome level assembly and secondary metabolite potential of the parasitic fungus Cordyceps militaris.</title>
        <authorList>
            <person name="Kramer G.J."/>
            <person name="Nodwell J.R."/>
        </authorList>
    </citation>
    <scope>NUCLEOTIDE SEQUENCE [LARGE SCALE GENOMIC DNA]</scope>
    <source>
        <strain evidence="9 10">ATCC 34164</strain>
    </source>
</reference>
<dbReference type="InterPro" id="IPR050121">
    <property type="entry name" value="Cytochrome_P450_monoxygenase"/>
</dbReference>
<dbReference type="VEuPathDB" id="FungiDB:CCM_04962"/>
<accession>A0A2H4SNE2</accession>
<evidence type="ECO:0000313" key="9">
    <source>
        <dbReference type="EMBL" id="ATY64628.1"/>
    </source>
</evidence>
<keyword evidence="7" id="KW-0503">Monooxygenase</keyword>
<comment type="similarity">
    <text evidence="2 7">Belongs to the cytochrome P450 family.</text>
</comment>
<keyword evidence="8" id="KW-1133">Transmembrane helix</keyword>
<dbReference type="Proteomes" id="UP000323067">
    <property type="component" value="Chromosome v"/>
</dbReference>
<dbReference type="GO" id="GO:0004497">
    <property type="term" value="F:monooxygenase activity"/>
    <property type="evidence" value="ECO:0007669"/>
    <property type="project" value="UniProtKB-KW"/>
</dbReference>
<dbReference type="VEuPathDB" id="FungiDB:A9K55_003847"/>
<dbReference type="PANTHER" id="PTHR24305">
    <property type="entry name" value="CYTOCHROME P450"/>
    <property type="match status" value="1"/>
</dbReference>
<dbReference type="PROSITE" id="PS00086">
    <property type="entry name" value="CYTOCHROME_P450"/>
    <property type="match status" value="1"/>
</dbReference>
<keyword evidence="8" id="KW-0812">Transmembrane</keyword>
<dbReference type="OrthoDB" id="1470350at2759"/>
<dbReference type="InterPro" id="IPR001128">
    <property type="entry name" value="Cyt_P450"/>
</dbReference>
<dbReference type="EMBL" id="CP023325">
    <property type="protein sequence ID" value="ATY64628.1"/>
    <property type="molecule type" value="Genomic_DNA"/>
</dbReference>
<evidence type="ECO:0000256" key="4">
    <source>
        <dbReference type="ARBA" id="ARBA00022723"/>
    </source>
</evidence>
<dbReference type="InterPro" id="IPR017972">
    <property type="entry name" value="Cyt_P450_CS"/>
</dbReference>
<keyword evidence="3 6" id="KW-0349">Heme</keyword>
<dbReference type="PRINTS" id="PR00463">
    <property type="entry name" value="EP450I"/>
</dbReference>
<keyword evidence="4 6" id="KW-0479">Metal-binding</keyword>
<dbReference type="GO" id="GO:0005506">
    <property type="term" value="F:iron ion binding"/>
    <property type="evidence" value="ECO:0007669"/>
    <property type="project" value="InterPro"/>
</dbReference>